<dbReference type="Gene3D" id="2.60.40.420">
    <property type="entry name" value="Cupredoxins - blue copper proteins"/>
    <property type="match status" value="1"/>
</dbReference>
<feature type="transmembrane region" description="Helical" evidence="2">
    <location>
        <begin position="249"/>
        <end position="269"/>
    </location>
</feature>
<sequence>MEKTVRLHIGGMTCVNCADKIKKTLKRTNGVIRASVSYNNAIADIAYDEKIISLKKIITVIERLNYKVILNQKASGAGVAKTTCILAVIVLLYVVLQVTGILNLLAPGQLADAKMSYGMLFVIGLLTSVHCIAMCGGINLSQCIPQTAQGEPGDTGRLAAFRPALAYNMGRVFSYTAVGFVLGFAGSLAGGGAGAGLSVFLQGILKIIAGLLMVVMGINMLGLFPWLRKFTIRMPKALARKVGGQRAKAARPFAVGILNGFMPCGPLQSMWLVALSAGNPFAGALSMFLFSLGTVPLMLGLGSVVSAIGRKFADKVMTAGAVLVVVLGLAMLSQGGSLSGWLPPDLLLVLVIAFGVAGVMLSIPIEKKVFKNIVNVVSLAVVIGACALWSYQGTQTQRGLAADTGMEAADSVQVINSTLTYSRYPDITVQAGVPVKWIIDAPEGSINGCNYKIFIQDYGIEYTFHTGENIIEFTPEDTGTVRYSCWMGMIYGNIYVTDGTESGASGAEGSTAEASAGLMYSGKSCCN</sequence>
<feature type="transmembrane region" description="Helical" evidence="2">
    <location>
        <begin position="346"/>
        <end position="365"/>
    </location>
</feature>
<evidence type="ECO:0000259" key="3">
    <source>
        <dbReference type="PROSITE" id="PS50846"/>
    </source>
</evidence>
<dbReference type="InterPro" id="IPR036163">
    <property type="entry name" value="HMA_dom_sf"/>
</dbReference>
<dbReference type="STRING" id="168384.SAMN05660368_03981"/>
<keyword evidence="1" id="KW-0479">Metal-binding</keyword>
<keyword evidence="2" id="KW-0472">Membrane</keyword>
<feature type="domain" description="HMA" evidence="3">
    <location>
        <begin position="3"/>
        <end position="69"/>
    </location>
</feature>
<dbReference type="Pfam" id="PF00403">
    <property type="entry name" value="HMA"/>
    <property type="match status" value="1"/>
</dbReference>
<evidence type="ECO:0000313" key="5">
    <source>
        <dbReference type="Proteomes" id="UP000005561"/>
    </source>
</evidence>
<dbReference type="PANTHER" id="PTHR42208:SF1">
    <property type="entry name" value="HEAVY METAL TRANSPORTER"/>
    <property type="match status" value="1"/>
</dbReference>
<dbReference type="Gene3D" id="3.30.70.100">
    <property type="match status" value="1"/>
</dbReference>
<evidence type="ECO:0000313" key="4">
    <source>
        <dbReference type="EMBL" id="EET58954.1"/>
    </source>
</evidence>
<dbReference type="GO" id="GO:0046872">
    <property type="term" value="F:metal ion binding"/>
    <property type="evidence" value="ECO:0007669"/>
    <property type="project" value="UniProtKB-KW"/>
</dbReference>
<gene>
    <name evidence="4" type="ORF">BRYFOR_09060</name>
</gene>
<organism evidence="4 5">
    <name type="scientific">Marvinbryantia formatexigens DSM 14469</name>
    <dbReference type="NCBI Taxonomy" id="478749"/>
    <lineage>
        <taxon>Bacteria</taxon>
        <taxon>Bacillati</taxon>
        <taxon>Bacillota</taxon>
        <taxon>Clostridia</taxon>
        <taxon>Lachnospirales</taxon>
        <taxon>Lachnospiraceae</taxon>
        <taxon>Marvinbryantia</taxon>
    </lineage>
</organism>
<feature type="transmembrane region" description="Helical" evidence="2">
    <location>
        <begin position="117"/>
        <end position="140"/>
    </location>
</feature>
<evidence type="ECO:0000256" key="1">
    <source>
        <dbReference type="ARBA" id="ARBA00022723"/>
    </source>
</evidence>
<dbReference type="FunFam" id="3.30.70.100:FF:000001">
    <property type="entry name" value="ATPase copper transporting beta"/>
    <property type="match status" value="1"/>
</dbReference>
<feature type="transmembrane region" description="Helical" evidence="2">
    <location>
        <begin position="372"/>
        <end position="391"/>
    </location>
</feature>
<dbReference type="RefSeq" id="WP_006863823.1">
    <property type="nucleotide sequence ID" value="NZ_ACCL02000023.1"/>
</dbReference>
<dbReference type="Pfam" id="PF13386">
    <property type="entry name" value="DsbD_2"/>
    <property type="match status" value="1"/>
</dbReference>
<feature type="transmembrane region" description="Helical" evidence="2">
    <location>
        <begin position="172"/>
        <end position="201"/>
    </location>
</feature>
<keyword evidence="2" id="KW-0812">Transmembrane</keyword>
<evidence type="ECO:0000256" key="2">
    <source>
        <dbReference type="SAM" id="Phobius"/>
    </source>
</evidence>
<dbReference type="EMBL" id="ACCL02000023">
    <property type="protein sequence ID" value="EET58954.1"/>
    <property type="molecule type" value="Genomic_DNA"/>
</dbReference>
<dbReference type="PROSITE" id="PS01047">
    <property type="entry name" value="HMA_1"/>
    <property type="match status" value="1"/>
</dbReference>
<dbReference type="Proteomes" id="UP000005561">
    <property type="component" value="Unassembled WGS sequence"/>
</dbReference>
<reference evidence="4" key="1">
    <citation type="submission" date="2009-07" db="EMBL/GenBank/DDBJ databases">
        <authorList>
            <person name="Weinstock G."/>
            <person name="Sodergren E."/>
            <person name="Clifton S."/>
            <person name="Fulton L."/>
            <person name="Fulton B."/>
            <person name="Courtney L."/>
            <person name="Fronick C."/>
            <person name="Harrison M."/>
            <person name="Strong C."/>
            <person name="Farmer C."/>
            <person name="Delahaunty K."/>
            <person name="Markovic C."/>
            <person name="Hall O."/>
            <person name="Minx P."/>
            <person name="Tomlinson C."/>
            <person name="Mitreva M."/>
            <person name="Nelson J."/>
            <person name="Hou S."/>
            <person name="Wollam A."/>
            <person name="Pepin K.H."/>
            <person name="Johnson M."/>
            <person name="Bhonagiri V."/>
            <person name="Nash W.E."/>
            <person name="Warren W."/>
            <person name="Chinwalla A."/>
            <person name="Mardis E.R."/>
            <person name="Wilson R.K."/>
        </authorList>
    </citation>
    <scope>NUCLEOTIDE SEQUENCE [LARGE SCALE GENOMIC DNA]</scope>
    <source>
        <strain evidence="4">DSM 14469</strain>
    </source>
</reference>
<keyword evidence="2" id="KW-1133">Transmembrane helix</keyword>
<feature type="transmembrane region" description="Helical" evidence="2">
    <location>
        <begin position="83"/>
        <end position="105"/>
    </location>
</feature>
<feature type="transmembrane region" description="Helical" evidence="2">
    <location>
        <begin position="281"/>
        <end position="304"/>
    </location>
</feature>
<dbReference type="SUPFAM" id="SSF49503">
    <property type="entry name" value="Cupredoxins"/>
    <property type="match status" value="1"/>
</dbReference>
<comment type="caution">
    <text evidence="4">The sequence shown here is derived from an EMBL/GenBank/DDBJ whole genome shotgun (WGS) entry which is preliminary data.</text>
</comment>
<dbReference type="OrthoDB" id="9800141at2"/>
<protein>
    <recommendedName>
        <fullName evidence="3">HMA domain-containing protein</fullName>
    </recommendedName>
</protein>
<proteinExistence type="predicted"/>
<dbReference type="PROSITE" id="PS50846">
    <property type="entry name" value="HMA_2"/>
    <property type="match status" value="1"/>
</dbReference>
<dbReference type="InterPro" id="IPR039447">
    <property type="entry name" value="UreH-like_TM_dom"/>
</dbReference>
<dbReference type="eggNOG" id="COG2608">
    <property type="taxonomic scope" value="Bacteria"/>
</dbReference>
<dbReference type="PANTHER" id="PTHR42208">
    <property type="entry name" value="HEAVY METAL TRANSPORTER-RELATED"/>
    <property type="match status" value="1"/>
</dbReference>
<keyword evidence="5" id="KW-1185">Reference proteome</keyword>
<dbReference type="CDD" id="cd00371">
    <property type="entry name" value="HMA"/>
    <property type="match status" value="1"/>
</dbReference>
<dbReference type="eggNOG" id="COG2836">
    <property type="taxonomic scope" value="Bacteria"/>
</dbReference>
<dbReference type="eggNOG" id="COG4633">
    <property type="taxonomic scope" value="Bacteria"/>
</dbReference>
<feature type="transmembrane region" description="Helical" evidence="2">
    <location>
        <begin position="207"/>
        <end position="228"/>
    </location>
</feature>
<dbReference type="InterPro" id="IPR008972">
    <property type="entry name" value="Cupredoxin"/>
</dbReference>
<dbReference type="InterPro" id="IPR017969">
    <property type="entry name" value="Heavy-metal-associated_CS"/>
</dbReference>
<dbReference type="SUPFAM" id="SSF55008">
    <property type="entry name" value="HMA, heavy metal-associated domain"/>
    <property type="match status" value="1"/>
</dbReference>
<dbReference type="InterPro" id="IPR006121">
    <property type="entry name" value="HMA_dom"/>
</dbReference>
<accession>C6LK73</accession>
<feature type="transmembrane region" description="Helical" evidence="2">
    <location>
        <begin position="316"/>
        <end position="334"/>
    </location>
</feature>
<dbReference type="AlphaFoldDB" id="C6LK73"/>
<name>C6LK73_9FIRM</name>